<evidence type="ECO:0000313" key="1">
    <source>
        <dbReference type="EMBL" id="AAR96001.1"/>
    </source>
</evidence>
<dbReference type="EMBL" id="AY484588">
    <property type="protein sequence ID" value="AAR96001.1"/>
    <property type="molecule type" value="Genomic_DNA"/>
</dbReference>
<gene>
    <name evidence="1" type="primary">G9-pp2</name>
</gene>
<accession>Q6RZV6</accession>
<sequence>MDMIPHASTIGSIMYVMLCTRPDIAQALSVTSRYQADPGIEHWKAVKCILKYLRKTKDLLLVYGGNSLKVEGYMDSSFQSDVDDSKSNSGYVYTLNGGAVCWKSSKQDTTADLTTEVEYIAASDAAKEGV</sequence>
<dbReference type="AlphaFoldDB" id="Q6RZV6"/>
<dbReference type="PANTHER" id="PTHR11439">
    <property type="entry name" value="GAG-POL-RELATED RETROTRANSPOSON"/>
    <property type="match status" value="1"/>
</dbReference>
<dbReference type="PANTHER" id="PTHR11439:SF496">
    <property type="entry name" value="RNA-DIRECTED DNA POLYMERASE"/>
    <property type="match status" value="1"/>
</dbReference>
<name>Q6RZV6_MUSAC</name>
<protein>
    <submittedName>
        <fullName evidence="1">Polyprotein-like protein</fullName>
    </submittedName>
</protein>
<reference evidence="1" key="1">
    <citation type="journal article" date="2004" name="Theor. Appl. Genet.">
        <title>Gene content and density in banana ( Musa acuminata) as revealed by genomic sequencing of BAC clones.</title>
        <authorList>
            <person name="Aert R."/>
            <person name="Sagi L."/>
            <person name="Volckaert G."/>
        </authorList>
    </citation>
    <scope>NUCLEOTIDE SEQUENCE</scope>
</reference>
<organism evidence="1">
    <name type="scientific">Musa acuminata</name>
    <name type="common">Banana</name>
    <name type="synonym">Musa cavendishii</name>
    <dbReference type="NCBI Taxonomy" id="4641"/>
    <lineage>
        <taxon>Eukaryota</taxon>
        <taxon>Viridiplantae</taxon>
        <taxon>Streptophyta</taxon>
        <taxon>Embryophyta</taxon>
        <taxon>Tracheophyta</taxon>
        <taxon>Spermatophyta</taxon>
        <taxon>Magnoliopsida</taxon>
        <taxon>Liliopsida</taxon>
        <taxon>Zingiberales</taxon>
        <taxon>Musaceae</taxon>
        <taxon>Musa</taxon>
    </lineage>
</organism>
<dbReference type="CDD" id="cd09272">
    <property type="entry name" value="RNase_HI_RT_Ty1"/>
    <property type="match status" value="1"/>
</dbReference>
<proteinExistence type="predicted"/>